<comment type="caution">
    <text evidence="1">The sequence shown here is derived from an EMBL/GenBank/DDBJ whole genome shotgun (WGS) entry which is preliminary data.</text>
</comment>
<protein>
    <submittedName>
        <fullName evidence="1">Uncharacterized protein</fullName>
    </submittedName>
</protein>
<proteinExistence type="predicted"/>
<dbReference type="Proteomes" id="UP000489600">
    <property type="component" value="Unassembled WGS sequence"/>
</dbReference>
<organism evidence="1 2">
    <name type="scientific">Arabis nemorensis</name>
    <dbReference type="NCBI Taxonomy" id="586526"/>
    <lineage>
        <taxon>Eukaryota</taxon>
        <taxon>Viridiplantae</taxon>
        <taxon>Streptophyta</taxon>
        <taxon>Embryophyta</taxon>
        <taxon>Tracheophyta</taxon>
        <taxon>Spermatophyta</taxon>
        <taxon>Magnoliopsida</taxon>
        <taxon>eudicotyledons</taxon>
        <taxon>Gunneridae</taxon>
        <taxon>Pentapetalae</taxon>
        <taxon>rosids</taxon>
        <taxon>malvids</taxon>
        <taxon>Brassicales</taxon>
        <taxon>Brassicaceae</taxon>
        <taxon>Arabideae</taxon>
        <taxon>Arabis</taxon>
    </lineage>
</organism>
<sequence length="164" mass="18298">MSKKKETKLSKFLKVPIKMVVKARDLYIKSMNQLSSHDLGGAMSFGIPTVCHVSALPRSFSASHSQTSARDKEHRVAELVRAASARNMTIDTRPGVQLKLKKAKNDTGPGLQLKLKKAKSLRSCNDDHHGFERIDETSPLIDDDHKMFQRSKSYGLVKSTHALQ</sequence>
<reference evidence="1" key="1">
    <citation type="submission" date="2019-07" db="EMBL/GenBank/DDBJ databases">
        <authorList>
            <person name="Dittberner H."/>
        </authorList>
    </citation>
    <scope>NUCLEOTIDE SEQUENCE [LARGE SCALE GENOMIC DNA]</scope>
</reference>
<accession>A0A565C8B3</accession>
<gene>
    <name evidence="1" type="ORF">ANE_LOCUS20326</name>
</gene>
<evidence type="ECO:0000313" key="1">
    <source>
        <dbReference type="EMBL" id="VVB09882.1"/>
    </source>
</evidence>
<name>A0A565C8B3_9BRAS</name>
<evidence type="ECO:0000313" key="2">
    <source>
        <dbReference type="Proteomes" id="UP000489600"/>
    </source>
</evidence>
<dbReference type="OrthoDB" id="694638at2759"/>
<keyword evidence="2" id="KW-1185">Reference proteome</keyword>
<dbReference type="EMBL" id="CABITT030000007">
    <property type="protein sequence ID" value="VVB09882.1"/>
    <property type="molecule type" value="Genomic_DNA"/>
</dbReference>
<dbReference type="AlphaFoldDB" id="A0A565C8B3"/>
<dbReference type="PANTHER" id="PTHR33526:SF40">
    <property type="entry name" value="(RAPE) HYPOTHETICAL PROTEIN"/>
    <property type="match status" value="1"/>
</dbReference>
<dbReference type="PANTHER" id="PTHR33526">
    <property type="entry name" value="OS07G0123800 PROTEIN"/>
    <property type="match status" value="1"/>
</dbReference>